<name>A0A150XK75_ROSEK</name>
<proteinExistence type="predicted"/>
<sequence>MAGALYAFLLYSKKTPWSKNTNRALAGLRFVLVTLLCFLLMGPLLNQVTFFEEKPVVVIAVDNSASMPATYEEGEFESLKTQLAEVSEEIIDAGYEVKVKSLQDYVASVNFVNYDQNATNLESLLKGISSDYEQQNLAGVVLASDGIHNYGISPQFTQLNFPVVTIGLGDTIPTKDLSIKSLNYNKIVYEGNRFPLVVEVFNNGFVNESVKVQVLKKGTVIEEKSFSPKGDEQINSLEFILNAETKGIETYQVQILPLEGENSTLNNTQQAFLEIVDSKQKILIAARAPHPDIKALRNVIDQNEGTEMQVFIEGINTDIPEGPFDLIVLHQLPAIESLPVWLDNALKTTNSFYITGTSSLSAINEKNPVLSYNNAGQSDNAGPHFNPNFELFKIDEVLAQRLMEYPPISVPYGQFMFKTQADILLYQRIGSVPTQRPLLSIYNGDELKSAVFSGSDFWKWSLQEYALNNDQKMFNNLMGKLIQYLATKDDKRNFRVNTERNQYYDSEAIEFNTEVYNELYEKVYDRNIDLTITDEQGAKQKLNYVNNAGSNYRVTGLDPGVYSFEASATVNGKREVAQGTFSVQKLDLENINLTANHQLLKNIANNSGGEFIPQERINEASNYFKNLSAKSITRSDEKLQSIINNPWLLLLFLVLVSTEWFIRKYNGSY</sequence>
<protein>
    <recommendedName>
        <fullName evidence="3">VWA domain-containing protein</fullName>
    </recommendedName>
</protein>
<accession>A0A150XK75</accession>
<dbReference type="InterPro" id="IPR036465">
    <property type="entry name" value="vWFA_dom_sf"/>
</dbReference>
<comment type="caution">
    <text evidence="1">The sequence shown here is derived from an EMBL/GenBank/DDBJ whole genome shotgun (WGS) entry which is preliminary data.</text>
</comment>
<gene>
    <name evidence="1" type="ORF">MB14_17565</name>
</gene>
<evidence type="ECO:0000313" key="1">
    <source>
        <dbReference type="EMBL" id="KYG79116.1"/>
    </source>
</evidence>
<dbReference type="Proteomes" id="UP000075583">
    <property type="component" value="Unassembled WGS sequence"/>
</dbReference>
<dbReference type="PANTHER" id="PTHR37947:SF1">
    <property type="entry name" value="BLL2462 PROTEIN"/>
    <property type="match status" value="1"/>
</dbReference>
<dbReference type="AlphaFoldDB" id="A0A150XK75"/>
<dbReference type="SUPFAM" id="SSF53300">
    <property type="entry name" value="vWA-like"/>
    <property type="match status" value="1"/>
</dbReference>
<dbReference type="PANTHER" id="PTHR37947">
    <property type="entry name" value="BLL2462 PROTEIN"/>
    <property type="match status" value="1"/>
</dbReference>
<dbReference type="STRING" id="279360.MB14_17565"/>
<evidence type="ECO:0000313" key="2">
    <source>
        <dbReference type="Proteomes" id="UP000075583"/>
    </source>
</evidence>
<dbReference type="EMBL" id="LQZQ01000008">
    <property type="protein sequence ID" value="KYG79116.1"/>
    <property type="molecule type" value="Genomic_DNA"/>
</dbReference>
<evidence type="ECO:0008006" key="3">
    <source>
        <dbReference type="Google" id="ProtNLM"/>
    </source>
</evidence>
<keyword evidence="2" id="KW-1185">Reference proteome</keyword>
<organism evidence="1 2">
    <name type="scientific">Roseivirga ehrenbergii (strain DSM 102268 / JCM 13514 / KCTC 12282 / NCIMB 14502 / KMM 6017)</name>
    <dbReference type="NCBI Taxonomy" id="279360"/>
    <lineage>
        <taxon>Bacteria</taxon>
        <taxon>Pseudomonadati</taxon>
        <taxon>Bacteroidota</taxon>
        <taxon>Cytophagia</taxon>
        <taxon>Cytophagales</taxon>
        <taxon>Roseivirgaceae</taxon>
        <taxon>Roseivirga</taxon>
    </lineage>
</organism>
<reference evidence="1" key="1">
    <citation type="submission" date="2016-01" db="EMBL/GenBank/DDBJ databases">
        <title>Genome sequencing of Roseivirga ehrenbergii KMM 6017.</title>
        <authorList>
            <person name="Selvaratnam C."/>
            <person name="Thevarajoo S."/>
            <person name="Goh K.M."/>
            <person name="Ee R."/>
            <person name="Chan K.-G."/>
            <person name="Chong C.S."/>
        </authorList>
    </citation>
    <scope>NUCLEOTIDE SEQUENCE [LARGE SCALE GENOMIC DNA]</scope>
    <source>
        <strain evidence="1">KMM 6017</strain>
    </source>
</reference>